<feature type="region of interest" description="Disordered" evidence="6">
    <location>
        <begin position="76"/>
        <end position="130"/>
    </location>
</feature>
<dbReference type="Pfam" id="PF07679">
    <property type="entry name" value="I-set"/>
    <property type="match status" value="2"/>
</dbReference>
<dbReference type="InParanoid" id="A0A6P8H8T5"/>
<dbReference type="InterPro" id="IPR003598">
    <property type="entry name" value="Ig_sub2"/>
</dbReference>
<feature type="transmembrane region" description="Helical" evidence="7">
    <location>
        <begin position="15"/>
        <end position="37"/>
    </location>
</feature>
<feature type="disulfide bond" evidence="5">
    <location>
        <begin position="861"/>
        <end position="888"/>
    </location>
</feature>
<name>A0A6P8H8T5_ACTTE</name>
<dbReference type="OrthoDB" id="10010359at2759"/>
<dbReference type="InterPro" id="IPR003599">
    <property type="entry name" value="Ig_sub"/>
</dbReference>
<dbReference type="SUPFAM" id="SSF57535">
    <property type="entry name" value="Complement control module/SCR domain"/>
    <property type="match status" value="1"/>
</dbReference>
<evidence type="ECO:0000256" key="6">
    <source>
        <dbReference type="SAM" id="MobiDB-lite"/>
    </source>
</evidence>
<evidence type="ECO:0000256" key="2">
    <source>
        <dbReference type="ARBA" id="ARBA00022737"/>
    </source>
</evidence>
<dbReference type="PANTHER" id="PTHR12231">
    <property type="entry name" value="CTX-RELATED TYPE I TRANSMEMBRANE PROTEIN"/>
    <property type="match status" value="1"/>
</dbReference>
<comment type="caution">
    <text evidence="5">Lacks conserved residue(s) required for the propagation of feature annotation.</text>
</comment>
<dbReference type="InterPro" id="IPR000436">
    <property type="entry name" value="Sushi_SCR_CCP_dom"/>
</dbReference>
<evidence type="ECO:0000256" key="7">
    <source>
        <dbReference type="SAM" id="Phobius"/>
    </source>
</evidence>
<keyword evidence="3 5" id="KW-1015">Disulfide bond</keyword>
<feature type="domain" description="Ig-like" evidence="8">
    <location>
        <begin position="559"/>
        <end position="638"/>
    </location>
</feature>
<evidence type="ECO:0000259" key="9">
    <source>
        <dbReference type="PROSITE" id="PS50923"/>
    </source>
</evidence>
<dbReference type="PANTHER" id="PTHR12231:SF253">
    <property type="entry name" value="DPR-INTERACTING PROTEIN ETA, ISOFORM B-RELATED"/>
    <property type="match status" value="1"/>
</dbReference>
<feature type="compositionally biased region" description="Low complexity" evidence="6">
    <location>
        <begin position="256"/>
        <end position="292"/>
    </location>
</feature>
<dbReference type="SMART" id="SM00032">
    <property type="entry name" value="CCP"/>
    <property type="match status" value="1"/>
</dbReference>
<keyword evidence="7" id="KW-0812">Transmembrane</keyword>
<dbReference type="InterPro" id="IPR035976">
    <property type="entry name" value="Sushi/SCR/CCP_sf"/>
</dbReference>
<dbReference type="InterPro" id="IPR013783">
    <property type="entry name" value="Ig-like_fold"/>
</dbReference>
<dbReference type="CDD" id="cd00096">
    <property type="entry name" value="Ig"/>
    <property type="match status" value="1"/>
</dbReference>
<dbReference type="AlphaFoldDB" id="A0A6P8H8T5"/>
<dbReference type="RefSeq" id="XP_031551648.1">
    <property type="nucleotide sequence ID" value="XM_031695788.1"/>
</dbReference>
<protein>
    <submittedName>
        <fullName evidence="11">Uncharacterized protein LOC116288925 isoform X1</fullName>
    </submittedName>
</protein>
<feature type="domain" description="Ig-like" evidence="8">
    <location>
        <begin position="734"/>
        <end position="831"/>
    </location>
</feature>
<dbReference type="Gene3D" id="2.10.70.10">
    <property type="entry name" value="Complement Module, domain 1"/>
    <property type="match status" value="1"/>
</dbReference>
<gene>
    <name evidence="11" type="primary">LOC116288925</name>
</gene>
<dbReference type="InterPro" id="IPR013098">
    <property type="entry name" value="Ig_I-set"/>
</dbReference>
<dbReference type="Pfam" id="PF00084">
    <property type="entry name" value="Sushi"/>
    <property type="match status" value="1"/>
</dbReference>
<dbReference type="Gene3D" id="2.60.40.10">
    <property type="entry name" value="Immunoglobulins"/>
    <property type="match status" value="3"/>
</dbReference>
<dbReference type="InterPro" id="IPR007110">
    <property type="entry name" value="Ig-like_dom"/>
</dbReference>
<feature type="compositionally biased region" description="Low complexity" evidence="6">
    <location>
        <begin position="86"/>
        <end position="130"/>
    </location>
</feature>
<dbReference type="InterPro" id="IPR036179">
    <property type="entry name" value="Ig-like_dom_sf"/>
</dbReference>
<reference evidence="11" key="1">
    <citation type="submission" date="2025-08" db="UniProtKB">
        <authorList>
            <consortium name="RefSeq"/>
        </authorList>
    </citation>
    <scope>IDENTIFICATION</scope>
    <source>
        <tissue evidence="11">Tentacle</tissue>
    </source>
</reference>
<dbReference type="GeneID" id="116288925"/>
<keyword evidence="1" id="KW-0732">Signal</keyword>
<feature type="region of interest" description="Disordered" evidence="6">
    <location>
        <begin position="256"/>
        <end position="294"/>
    </location>
</feature>
<dbReference type="SMART" id="SM00409">
    <property type="entry name" value="IG"/>
    <property type="match status" value="3"/>
</dbReference>
<evidence type="ECO:0000256" key="1">
    <source>
        <dbReference type="ARBA" id="ARBA00022729"/>
    </source>
</evidence>
<proteinExistence type="predicted"/>
<feature type="domain" description="Sushi" evidence="9">
    <location>
        <begin position="833"/>
        <end position="890"/>
    </location>
</feature>
<dbReference type="SUPFAM" id="SSF48726">
    <property type="entry name" value="Immunoglobulin"/>
    <property type="match status" value="3"/>
</dbReference>
<evidence type="ECO:0000256" key="4">
    <source>
        <dbReference type="ARBA" id="ARBA00023319"/>
    </source>
</evidence>
<keyword evidence="7" id="KW-0472">Membrane</keyword>
<dbReference type="PROSITE" id="PS50923">
    <property type="entry name" value="SUSHI"/>
    <property type="match status" value="1"/>
</dbReference>
<dbReference type="SMART" id="SM00408">
    <property type="entry name" value="IGc2"/>
    <property type="match status" value="3"/>
</dbReference>
<evidence type="ECO:0000256" key="3">
    <source>
        <dbReference type="ARBA" id="ARBA00023157"/>
    </source>
</evidence>
<dbReference type="InterPro" id="IPR057774">
    <property type="entry name" value="D8C_UMOD/GP2/OIT3-like"/>
</dbReference>
<sequence>MESQKKQKTYQSMHVYFSVLTFAFMVISVLALSLLLLHQNKELTELREELDIIRGIYLGEQDGTVIGNASVEERVYGRSKRQVNPRYNYRNTQYQNRYRNTRNQNTRNTRLQNANNQQTRYQQNQNQRNRNVQNRYQQNRNQQNTNQQNRNLQNRNQQNRFQQNWNQQNRNQQNRNQQNRNLQNRNQQNRNLQNRNLQNRNLQNRNLQNRNLQNRNQQNRNQQNRNQQNRNQQNRNQQNRNLQNRNLQNRNLQNQRNRLQQNRNIRPKVTTTTKPKTTQATTAAPTTSRPTKSGGELTAFIDVREFWNAVSQKPLTTSCKRIIQANKQIICVKNNGKNITIDAQGRRIINGSLDLGTLTIDRGSFNLISAGREVSTAARNYIDSYVNHKLKTLLGTKITESKQLDEFIQSKVQEALDKRLKSGLVSSPQLGKAQVIAIAGSPGPRGFPGPRGYRGPRGFTGPQGRPGLAAIVGPGGRVRWISEGNTGRFIGVPGKRGRRIKRQAAISLTGRQVGVGSTAGGTGGLGEGTVFDLEKLFGSEETGTKTTAKSLLFESYVAPNITTKLKEKVVVKVGDPFNVTMRVTGHPMPEIFWIKQGTREVDFDQRLNFPKTKIEDSGIWTFRARNIMGTATAEFELVVGKKPVFIKEPQKNVVAYEGRTFEFKCDVDGHPEPVIGWKRQGNAVLPAGRHKIIKETLYLTDPKPEDAGLYLCRAANVMGAVIGGSRIFIQKIAPLTVKILNPAEVVYKDTTPLKLNCSATGNPQPNITWYKDGVALKANILVKRPSRTNPLPEYLSQLVIDQVSTKDEGTYTCSMRTSLAPQPVEYNTTVSLFKCKPLEAPANGYIVGKNFHVGACVKFACNPGCMLYGSAIRVCNAHGKWSGTAPTCYDVGEVAYECHHYNVLTDADRNVNSKKILGKCDNNLAEGWYRFGGEAGTQMPISCQGPRKCNAKYPGWLYGQHPRKEDGCIQTHVCFGDYKSKCCAYKQNVLVRNCGKFYVYKLSPSPGCNMRYCAKD</sequence>
<keyword evidence="2" id="KW-0677">Repeat</keyword>
<evidence type="ECO:0000313" key="11">
    <source>
        <dbReference type="RefSeq" id="XP_031551648.1"/>
    </source>
</evidence>
<dbReference type="FunFam" id="2.60.40.10:FF:000032">
    <property type="entry name" value="palladin isoform X1"/>
    <property type="match status" value="1"/>
</dbReference>
<keyword evidence="7" id="KW-1133">Transmembrane helix</keyword>
<keyword evidence="10" id="KW-1185">Reference proteome</keyword>
<feature type="domain" description="Ig-like" evidence="8">
    <location>
        <begin position="643"/>
        <end position="716"/>
    </location>
</feature>
<accession>A0A6P8H8T5</accession>
<dbReference type="Pfam" id="PF13927">
    <property type="entry name" value="Ig_3"/>
    <property type="match status" value="1"/>
</dbReference>
<evidence type="ECO:0000256" key="5">
    <source>
        <dbReference type="PROSITE-ProRule" id="PRU00302"/>
    </source>
</evidence>
<feature type="region of interest" description="Disordered" evidence="6">
    <location>
        <begin position="190"/>
        <end position="236"/>
    </location>
</feature>
<keyword evidence="4" id="KW-0393">Immunoglobulin domain</keyword>
<keyword evidence="5" id="KW-0768">Sushi</keyword>
<dbReference type="Pfam" id="PF23283">
    <property type="entry name" value="D8C_UMOD"/>
    <property type="match status" value="1"/>
</dbReference>
<organism evidence="10 11">
    <name type="scientific">Actinia tenebrosa</name>
    <name type="common">Australian red waratah sea anemone</name>
    <dbReference type="NCBI Taxonomy" id="6105"/>
    <lineage>
        <taxon>Eukaryota</taxon>
        <taxon>Metazoa</taxon>
        <taxon>Cnidaria</taxon>
        <taxon>Anthozoa</taxon>
        <taxon>Hexacorallia</taxon>
        <taxon>Actiniaria</taxon>
        <taxon>Actiniidae</taxon>
        <taxon>Actinia</taxon>
    </lineage>
</organism>
<dbReference type="CDD" id="cd00033">
    <property type="entry name" value="CCP"/>
    <property type="match status" value="1"/>
</dbReference>
<dbReference type="Proteomes" id="UP000515163">
    <property type="component" value="Unplaced"/>
</dbReference>
<dbReference type="KEGG" id="aten:116288925"/>
<evidence type="ECO:0000259" key="8">
    <source>
        <dbReference type="PROSITE" id="PS50835"/>
    </source>
</evidence>
<dbReference type="PROSITE" id="PS50835">
    <property type="entry name" value="IG_LIKE"/>
    <property type="match status" value="3"/>
</dbReference>
<dbReference type="InterPro" id="IPR051170">
    <property type="entry name" value="Neural/epithelial_adhesion"/>
</dbReference>
<evidence type="ECO:0000313" key="10">
    <source>
        <dbReference type="Proteomes" id="UP000515163"/>
    </source>
</evidence>